<gene>
    <name evidence="3" type="ORF">ACHAXA_003050</name>
</gene>
<feature type="region of interest" description="Disordered" evidence="1">
    <location>
        <begin position="119"/>
        <end position="142"/>
    </location>
</feature>
<comment type="caution">
    <text evidence="3">The sequence shown here is derived from an EMBL/GenBank/DDBJ whole genome shotgun (WGS) entry which is preliminary data.</text>
</comment>
<evidence type="ECO:0000256" key="1">
    <source>
        <dbReference type="SAM" id="MobiDB-lite"/>
    </source>
</evidence>
<evidence type="ECO:0000313" key="3">
    <source>
        <dbReference type="EMBL" id="KAL3817309.1"/>
    </source>
</evidence>
<evidence type="ECO:0000259" key="2">
    <source>
        <dbReference type="PROSITE" id="PS50162"/>
    </source>
</evidence>
<dbReference type="EMBL" id="JALLPB020000110">
    <property type="protein sequence ID" value="KAL3817309.1"/>
    <property type="molecule type" value="Genomic_DNA"/>
</dbReference>
<sequence length="437" mass="47693">MVTNDGSNDRLISNLPLRVFVKLISGPRSIVNPIDAASLREKILSKLAGAHADFLGPSRSSVSTIRDVLRIPPPSLLRILDPCLTHAECERLISRIHRECAVKPHSALELVRRTRAAFGGDDRRTPDADAISSPPGGGVAGKIPTGLPTLDSCLRGGIPVGSIVELVGRAGAGKTHMAQQLAVSAAMAGGGAIYVDAEKKMSLHRLREIALERSTMTSLDTTNREEDRLRHSDDFAQRLLENVTIHSLLTSRELLDALDKLEGEIMLRNSEAREQVGMNNVSSRRLPVRLIVVDSIAAPLRRDFEIGSSPHAAARRAFAIFQIAKILKRLAHDHQLAVVVVNQVGSGGHNYRENVGYLRNRTLDINDGEFTASLGTAWQYCATTRIILEHKDDPHILQGERDGGSIRVAILTKSLVSKRTKIPFELTRQGLREVSPA</sequence>
<name>A0ABD3RYL0_9STRA</name>
<dbReference type="Gene3D" id="3.40.50.300">
    <property type="entry name" value="P-loop containing nucleotide triphosphate hydrolases"/>
    <property type="match status" value="1"/>
</dbReference>
<dbReference type="AlphaFoldDB" id="A0ABD3RYL0"/>
<dbReference type="Proteomes" id="UP001530377">
    <property type="component" value="Unassembled WGS sequence"/>
</dbReference>
<protein>
    <recommendedName>
        <fullName evidence="2">RecA family profile 1 domain-containing protein</fullName>
    </recommendedName>
</protein>
<feature type="domain" description="RecA family profile 1" evidence="2">
    <location>
        <begin position="139"/>
        <end position="344"/>
    </location>
</feature>
<dbReference type="PANTHER" id="PTHR46456:SF1">
    <property type="entry name" value="DNA REPAIR PROTEIN RAD51 HOMOLOG 2"/>
    <property type="match status" value="1"/>
</dbReference>
<keyword evidence="4" id="KW-1185">Reference proteome</keyword>
<dbReference type="InterPro" id="IPR030548">
    <property type="entry name" value="RAD51B"/>
</dbReference>
<accession>A0ABD3RYL0</accession>
<dbReference type="InterPro" id="IPR014774">
    <property type="entry name" value="KaiC-like_dom"/>
</dbReference>
<proteinExistence type="predicted"/>
<dbReference type="SMART" id="SM00382">
    <property type="entry name" value="AAA"/>
    <property type="match status" value="1"/>
</dbReference>
<dbReference type="PROSITE" id="PS50162">
    <property type="entry name" value="RECA_2"/>
    <property type="match status" value="1"/>
</dbReference>
<dbReference type="Pfam" id="PF06745">
    <property type="entry name" value="ATPase"/>
    <property type="match status" value="1"/>
</dbReference>
<dbReference type="InterPro" id="IPR020588">
    <property type="entry name" value="RecA_ATP-bd"/>
</dbReference>
<dbReference type="Pfam" id="PF08423">
    <property type="entry name" value="Rad51"/>
    <property type="match status" value="1"/>
</dbReference>
<reference evidence="3 4" key="1">
    <citation type="submission" date="2024-10" db="EMBL/GenBank/DDBJ databases">
        <title>Updated reference genomes for cyclostephanoid diatoms.</title>
        <authorList>
            <person name="Roberts W.R."/>
            <person name="Alverson A.J."/>
        </authorList>
    </citation>
    <scope>NUCLEOTIDE SEQUENCE [LARGE SCALE GENOMIC DNA]</scope>
    <source>
        <strain evidence="3 4">AJA228-03</strain>
    </source>
</reference>
<dbReference type="InterPro" id="IPR003593">
    <property type="entry name" value="AAA+_ATPase"/>
</dbReference>
<dbReference type="PANTHER" id="PTHR46456">
    <property type="entry name" value="DNA REPAIR PROTEIN RAD51 HOMOLOG 2"/>
    <property type="match status" value="1"/>
</dbReference>
<dbReference type="InterPro" id="IPR013632">
    <property type="entry name" value="Rad51_C"/>
</dbReference>
<evidence type="ECO:0000313" key="4">
    <source>
        <dbReference type="Proteomes" id="UP001530377"/>
    </source>
</evidence>
<organism evidence="3 4">
    <name type="scientific">Cyclostephanos tholiformis</name>
    <dbReference type="NCBI Taxonomy" id="382380"/>
    <lineage>
        <taxon>Eukaryota</taxon>
        <taxon>Sar</taxon>
        <taxon>Stramenopiles</taxon>
        <taxon>Ochrophyta</taxon>
        <taxon>Bacillariophyta</taxon>
        <taxon>Coscinodiscophyceae</taxon>
        <taxon>Thalassiosirophycidae</taxon>
        <taxon>Stephanodiscales</taxon>
        <taxon>Stephanodiscaceae</taxon>
        <taxon>Cyclostephanos</taxon>
    </lineage>
</organism>
<dbReference type="InterPro" id="IPR027417">
    <property type="entry name" value="P-loop_NTPase"/>
</dbReference>
<dbReference type="SUPFAM" id="SSF52540">
    <property type="entry name" value="P-loop containing nucleoside triphosphate hydrolases"/>
    <property type="match status" value="1"/>
</dbReference>